<dbReference type="SUPFAM" id="SSF53474">
    <property type="entry name" value="alpha/beta-Hydrolases"/>
    <property type="match status" value="1"/>
</dbReference>
<dbReference type="PANTHER" id="PTHR43248">
    <property type="entry name" value="2-SUCCINYL-6-HYDROXY-2,4-CYCLOHEXADIENE-1-CARBOXYLATE SYNTHASE"/>
    <property type="match status" value="1"/>
</dbReference>
<dbReference type="Pfam" id="PF00561">
    <property type="entry name" value="Abhydrolase_1"/>
    <property type="match status" value="1"/>
</dbReference>
<proteinExistence type="inferred from homology"/>
<feature type="domain" description="AB hydrolase-1" evidence="3">
    <location>
        <begin position="96"/>
        <end position="425"/>
    </location>
</feature>
<evidence type="ECO:0000313" key="5">
    <source>
        <dbReference type="Proteomes" id="UP000063699"/>
    </source>
</evidence>
<comment type="similarity">
    <text evidence="1">Belongs to the peptidase S33 family.</text>
</comment>
<sequence>MWKPIIAAVLSLTGTTAAPNSPLWQDCGDGLQCAQVTVPADWARPGGAKITLGLARLPARDPSAKQGSLVVNLGGPGEQIAALPYLKTQLGDLTQWFDVVMFDPRGFGRSTPVTCPARSPQEAEYVFGTEDRYDRYVRANREFGTKCTAAAGALAGNLNSWQVARDMDAIRSAIGEPRLNYYGNSYGTMFAQAYAEYFPHKAGRMYLDSVIDHTDRSIRDWLVPKAETDERNLRRFAGWCATDPGCALHGRDVLQVWDEVLARAPIPAASGGTVSATRIVSRSFVSYRPDWPGLAESLKQAHAGDATRFTVDVGARDPDLSRIMFCADFPYPADYRAVRALESEMRELAPRIGWRQAWPMANHCAGLPPARTFPQHPFRAHIPALVVNGDYDSTTPPAYGRRVTAHLKGARYLQVPAGHAVYLTGNPCVRGYVHKYLTTGELPAAGTVCPEH</sequence>
<dbReference type="GO" id="GO:0016787">
    <property type="term" value="F:hydrolase activity"/>
    <property type="evidence" value="ECO:0007669"/>
    <property type="project" value="UniProtKB-KW"/>
</dbReference>
<dbReference type="InterPro" id="IPR000073">
    <property type="entry name" value="AB_hydrolase_1"/>
</dbReference>
<evidence type="ECO:0000313" key="4">
    <source>
        <dbReference type="EMBL" id="ALG13385.1"/>
    </source>
</evidence>
<dbReference type="Gene3D" id="3.40.50.1820">
    <property type="entry name" value="alpha/beta hydrolase"/>
    <property type="match status" value="1"/>
</dbReference>
<organism evidence="4 5">
    <name type="scientific">Kibdelosporangium phytohabitans</name>
    <dbReference type="NCBI Taxonomy" id="860235"/>
    <lineage>
        <taxon>Bacteria</taxon>
        <taxon>Bacillati</taxon>
        <taxon>Actinomycetota</taxon>
        <taxon>Actinomycetes</taxon>
        <taxon>Pseudonocardiales</taxon>
        <taxon>Pseudonocardiaceae</taxon>
        <taxon>Kibdelosporangium</taxon>
    </lineage>
</organism>
<dbReference type="OrthoDB" id="4006962at2"/>
<dbReference type="InterPro" id="IPR051601">
    <property type="entry name" value="Serine_prot/Carboxylest_S33"/>
</dbReference>
<dbReference type="KEGG" id="kphy:AOZ06_46830"/>
<reference evidence="4 5" key="1">
    <citation type="submission" date="2015-07" db="EMBL/GenBank/DDBJ databases">
        <title>Genome sequencing of Kibdelosporangium phytohabitans.</title>
        <authorList>
            <person name="Qin S."/>
            <person name="Xing K."/>
        </authorList>
    </citation>
    <scope>NUCLEOTIDE SEQUENCE [LARGE SCALE GENOMIC DNA]</scope>
    <source>
        <strain evidence="4 5">KLBMP1111</strain>
    </source>
</reference>
<evidence type="ECO:0000259" key="3">
    <source>
        <dbReference type="Pfam" id="PF00561"/>
    </source>
</evidence>
<dbReference type="Proteomes" id="UP000063699">
    <property type="component" value="Chromosome"/>
</dbReference>
<dbReference type="EMBL" id="CP012752">
    <property type="protein sequence ID" value="ALG13385.1"/>
    <property type="molecule type" value="Genomic_DNA"/>
</dbReference>
<evidence type="ECO:0000256" key="1">
    <source>
        <dbReference type="ARBA" id="ARBA00010088"/>
    </source>
</evidence>
<dbReference type="AlphaFoldDB" id="A0A0N9IF02"/>
<accession>A0A0N9IF02</accession>
<dbReference type="STRING" id="860235.AOZ06_46830"/>
<protein>
    <recommendedName>
        <fullName evidence="3">AB hydrolase-1 domain-containing protein</fullName>
    </recommendedName>
</protein>
<keyword evidence="5" id="KW-1185">Reference proteome</keyword>
<dbReference type="InterPro" id="IPR029058">
    <property type="entry name" value="AB_hydrolase_fold"/>
</dbReference>
<name>A0A0N9IF02_9PSEU</name>
<evidence type="ECO:0000256" key="2">
    <source>
        <dbReference type="ARBA" id="ARBA00022801"/>
    </source>
</evidence>
<dbReference type="RefSeq" id="WP_054295274.1">
    <property type="nucleotide sequence ID" value="NZ_CP012752.1"/>
</dbReference>
<gene>
    <name evidence="4" type="ORF">AOZ06_46830</name>
</gene>
<keyword evidence="2" id="KW-0378">Hydrolase</keyword>
<dbReference type="PANTHER" id="PTHR43248:SF25">
    <property type="entry name" value="AB HYDROLASE-1 DOMAIN-CONTAINING PROTEIN-RELATED"/>
    <property type="match status" value="1"/>
</dbReference>